<keyword evidence="1" id="KW-0805">Transcription regulation</keyword>
<dbReference type="PANTHER" id="PTHR46796:SF12">
    <property type="entry name" value="HTH-TYPE DNA-BINDING TRANSCRIPTIONAL ACTIVATOR EUTR"/>
    <property type="match status" value="1"/>
</dbReference>
<dbReference type="GO" id="GO:0003700">
    <property type="term" value="F:DNA-binding transcription factor activity"/>
    <property type="evidence" value="ECO:0007669"/>
    <property type="project" value="InterPro"/>
</dbReference>
<comment type="caution">
    <text evidence="5">The sequence shown here is derived from an EMBL/GenBank/DDBJ whole genome shotgun (WGS) entry which is preliminary data.</text>
</comment>
<proteinExistence type="predicted"/>
<keyword evidence="2 5" id="KW-0238">DNA-binding</keyword>
<feature type="domain" description="HTH araC/xylS-type" evidence="4">
    <location>
        <begin position="223"/>
        <end position="323"/>
    </location>
</feature>
<accession>A0A7W6R2T7</accession>
<dbReference type="AlphaFoldDB" id="A0A7W6R2T7"/>
<dbReference type="Gene3D" id="1.10.10.60">
    <property type="entry name" value="Homeodomain-like"/>
    <property type="match status" value="1"/>
</dbReference>
<dbReference type="InterPro" id="IPR050204">
    <property type="entry name" value="AraC_XylS_family_regulators"/>
</dbReference>
<dbReference type="GO" id="GO:0043565">
    <property type="term" value="F:sequence-specific DNA binding"/>
    <property type="evidence" value="ECO:0007669"/>
    <property type="project" value="InterPro"/>
</dbReference>
<evidence type="ECO:0000313" key="5">
    <source>
        <dbReference type="EMBL" id="MBB4235801.1"/>
    </source>
</evidence>
<dbReference type="RefSeq" id="WP_184469815.1">
    <property type="nucleotide sequence ID" value="NZ_JACIFY010000007.1"/>
</dbReference>
<dbReference type="Proteomes" id="UP000540909">
    <property type="component" value="Unassembled WGS sequence"/>
</dbReference>
<organism evidence="5 6">
    <name type="scientific">Rhizobium esperanzae</name>
    <dbReference type="NCBI Taxonomy" id="1967781"/>
    <lineage>
        <taxon>Bacteria</taxon>
        <taxon>Pseudomonadati</taxon>
        <taxon>Pseudomonadota</taxon>
        <taxon>Alphaproteobacteria</taxon>
        <taxon>Hyphomicrobiales</taxon>
        <taxon>Rhizobiaceae</taxon>
        <taxon>Rhizobium/Agrobacterium group</taxon>
        <taxon>Rhizobium</taxon>
    </lineage>
</organism>
<dbReference type="InterPro" id="IPR009057">
    <property type="entry name" value="Homeodomain-like_sf"/>
</dbReference>
<dbReference type="PROSITE" id="PS00041">
    <property type="entry name" value="HTH_ARAC_FAMILY_1"/>
    <property type="match status" value="1"/>
</dbReference>
<keyword evidence="3" id="KW-0804">Transcription</keyword>
<protein>
    <submittedName>
        <fullName evidence="5">AraC-like DNA-binding protein</fullName>
    </submittedName>
</protein>
<dbReference type="InterPro" id="IPR018062">
    <property type="entry name" value="HTH_AraC-typ_CS"/>
</dbReference>
<dbReference type="PANTHER" id="PTHR46796">
    <property type="entry name" value="HTH-TYPE TRANSCRIPTIONAL ACTIVATOR RHAS-RELATED"/>
    <property type="match status" value="1"/>
</dbReference>
<name>A0A7W6R2T7_9HYPH</name>
<evidence type="ECO:0000256" key="3">
    <source>
        <dbReference type="ARBA" id="ARBA00023163"/>
    </source>
</evidence>
<evidence type="ECO:0000256" key="1">
    <source>
        <dbReference type="ARBA" id="ARBA00023015"/>
    </source>
</evidence>
<dbReference type="EMBL" id="JACIFY010000007">
    <property type="protein sequence ID" value="MBB4235801.1"/>
    <property type="molecule type" value="Genomic_DNA"/>
</dbReference>
<dbReference type="PROSITE" id="PS01124">
    <property type="entry name" value="HTH_ARAC_FAMILY_2"/>
    <property type="match status" value="1"/>
</dbReference>
<evidence type="ECO:0000313" key="6">
    <source>
        <dbReference type="Proteomes" id="UP000540909"/>
    </source>
</evidence>
<sequence>MNNSADVTPPCAGANAQSMFDTLAEVARLEATPVNTLTGFSWTADGWSNGTMTSARFECNGELKCRPTSDAPAWLAVYVPRHGICGIGRRDIQAIASPGQILVGHNHEVDHFLVGGAFHRSEKFFLDWSVISKAFVDFFDAPLTGSLDLAPVVDDLSHTGPLFKNLTETLICGMREDGGLRQSPLAMASLTEAFAHLLVGSVRHRYPGRFDQQRITPAPWHVRRAIDFMQENISTPITISTVAQSINVSVRALENGFRNFKGETPANYLRMLRVQAVRQDLLDASNRQSVKTICLKWGFFHPGRFSAFYKSVYGETPRQTKMRQTR</sequence>
<evidence type="ECO:0000256" key="2">
    <source>
        <dbReference type="ARBA" id="ARBA00023125"/>
    </source>
</evidence>
<dbReference type="SUPFAM" id="SSF46689">
    <property type="entry name" value="Homeodomain-like"/>
    <property type="match status" value="2"/>
</dbReference>
<dbReference type="Pfam" id="PF12833">
    <property type="entry name" value="HTH_18"/>
    <property type="match status" value="1"/>
</dbReference>
<dbReference type="InterPro" id="IPR018060">
    <property type="entry name" value="HTH_AraC"/>
</dbReference>
<evidence type="ECO:0000259" key="4">
    <source>
        <dbReference type="PROSITE" id="PS01124"/>
    </source>
</evidence>
<dbReference type="SMART" id="SM00342">
    <property type="entry name" value="HTH_ARAC"/>
    <property type="match status" value="1"/>
</dbReference>
<reference evidence="5 6" key="1">
    <citation type="submission" date="2020-08" db="EMBL/GenBank/DDBJ databases">
        <title>Genomic Encyclopedia of Type Strains, Phase IV (KMG-V): Genome sequencing to study the core and pangenomes of soil and plant-associated prokaryotes.</title>
        <authorList>
            <person name="Whitman W."/>
        </authorList>
    </citation>
    <scope>NUCLEOTIDE SEQUENCE [LARGE SCALE GENOMIC DNA]</scope>
    <source>
        <strain evidence="5 6">SEMIA 4089</strain>
    </source>
</reference>
<gene>
    <name evidence="5" type="ORF">GGD57_002375</name>
</gene>